<reference evidence="2" key="1">
    <citation type="journal article" date="2019" name="Int. J. Syst. Evol. Microbiol.">
        <title>The Global Catalogue of Microorganisms (GCM) 10K type strain sequencing project: providing services to taxonomists for standard genome sequencing and annotation.</title>
        <authorList>
            <consortium name="The Broad Institute Genomics Platform"/>
            <consortium name="The Broad Institute Genome Sequencing Center for Infectious Disease"/>
            <person name="Wu L."/>
            <person name="Ma J."/>
        </authorList>
    </citation>
    <scope>NUCLEOTIDE SEQUENCE [LARGE SCALE GENOMIC DNA]</scope>
    <source>
        <strain evidence="2">CCUG 62793</strain>
    </source>
</reference>
<dbReference type="Proteomes" id="UP001597287">
    <property type="component" value="Unassembled WGS sequence"/>
</dbReference>
<organism evidence="1 2">
    <name type="scientific">Delftia deserti</name>
    <dbReference type="NCBI Taxonomy" id="1651218"/>
    <lineage>
        <taxon>Bacteria</taxon>
        <taxon>Pseudomonadati</taxon>
        <taxon>Pseudomonadota</taxon>
        <taxon>Betaproteobacteria</taxon>
        <taxon>Burkholderiales</taxon>
        <taxon>Comamonadaceae</taxon>
        <taxon>Delftia</taxon>
    </lineage>
</organism>
<accession>A0ABW5ERA7</accession>
<evidence type="ECO:0008006" key="3">
    <source>
        <dbReference type="Google" id="ProtNLM"/>
    </source>
</evidence>
<evidence type="ECO:0000313" key="1">
    <source>
        <dbReference type="EMBL" id="MFD2320116.1"/>
    </source>
</evidence>
<keyword evidence="2" id="KW-1185">Reference proteome</keyword>
<dbReference type="RefSeq" id="WP_016447886.1">
    <property type="nucleotide sequence ID" value="NZ_JBHSIH010000001.1"/>
</dbReference>
<sequence length="177" mass="19883">MDRRTFSTFITVASFGASALAAQNYKDRVAHIINLSPNIEITGMSFANRDDSRREQFVVDASWKNIGQQPVIAFELVILKYDPFNNRRLGSRWVVNGKNSIDWTPLAPGDFGNDGIISYTEEDVFTAIAYVRSARLADGTVWRVNEQDLLKELKKTAPKISDFGSLKPDPKEPAKKD</sequence>
<gene>
    <name evidence="1" type="ORF">ACFSPV_15525</name>
</gene>
<dbReference type="EMBL" id="JBHUIG010000018">
    <property type="protein sequence ID" value="MFD2320116.1"/>
    <property type="molecule type" value="Genomic_DNA"/>
</dbReference>
<name>A0ABW5ERA7_9BURK</name>
<protein>
    <recommendedName>
        <fullName evidence="3">DUF4352 domain-containing protein</fullName>
    </recommendedName>
</protein>
<proteinExistence type="predicted"/>
<evidence type="ECO:0000313" key="2">
    <source>
        <dbReference type="Proteomes" id="UP001597287"/>
    </source>
</evidence>
<comment type="caution">
    <text evidence="1">The sequence shown here is derived from an EMBL/GenBank/DDBJ whole genome shotgun (WGS) entry which is preliminary data.</text>
</comment>